<evidence type="ECO:0000313" key="2">
    <source>
        <dbReference type="Proteomes" id="UP000524246"/>
    </source>
</evidence>
<organism evidence="1 2">
    <name type="scientific">SAR324 cluster bacterium</name>
    <dbReference type="NCBI Taxonomy" id="2024889"/>
    <lineage>
        <taxon>Bacteria</taxon>
        <taxon>Deltaproteobacteria</taxon>
        <taxon>SAR324 cluster</taxon>
    </lineage>
</organism>
<comment type="caution">
    <text evidence="1">The sequence shown here is derived from an EMBL/GenBank/DDBJ whole genome shotgun (WGS) entry which is preliminary data.</text>
</comment>
<reference evidence="1 2" key="1">
    <citation type="journal article" date="2020" name="Biotechnol. Biofuels">
        <title>New insights from the biogas microbiome by comprehensive genome-resolved metagenomics of nearly 1600 species originating from multiple anaerobic digesters.</title>
        <authorList>
            <person name="Campanaro S."/>
            <person name="Treu L."/>
            <person name="Rodriguez-R L.M."/>
            <person name="Kovalovszki A."/>
            <person name="Ziels R.M."/>
            <person name="Maus I."/>
            <person name="Zhu X."/>
            <person name="Kougias P.G."/>
            <person name="Basile A."/>
            <person name="Luo G."/>
            <person name="Schluter A."/>
            <person name="Konstantinidis K.T."/>
            <person name="Angelidaki I."/>
        </authorList>
    </citation>
    <scope>NUCLEOTIDE SEQUENCE [LARGE SCALE GENOMIC DNA]</scope>
    <source>
        <strain evidence="1">AS27yjCOA_65</strain>
    </source>
</reference>
<dbReference type="Pfam" id="PF09957">
    <property type="entry name" value="VapB_antitoxin"/>
    <property type="match status" value="1"/>
</dbReference>
<sequence length="67" mass="7721">MRTNVEIDEQLLKRAKKLGKTKTTRAVIEKALLTFVEVHERRSLLDLRGEIKFAKEYNHKLGRGEGG</sequence>
<accession>A0A7X9FRK3</accession>
<proteinExistence type="predicted"/>
<evidence type="ECO:0000313" key="1">
    <source>
        <dbReference type="EMBL" id="NMC63036.1"/>
    </source>
</evidence>
<name>A0A7X9FRK3_9DELT</name>
<gene>
    <name evidence="1" type="ORF">GYA55_07690</name>
</gene>
<dbReference type="EMBL" id="JAAZON010000337">
    <property type="protein sequence ID" value="NMC63036.1"/>
    <property type="molecule type" value="Genomic_DNA"/>
</dbReference>
<dbReference type="AlphaFoldDB" id="A0A7X9FRK3"/>
<protein>
    <submittedName>
        <fullName evidence="1">Type II toxin-antitoxin system VapB family antitoxin</fullName>
    </submittedName>
</protein>
<dbReference type="Proteomes" id="UP000524246">
    <property type="component" value="Unassembled WGS sequence"/>
</dbReference>
<dbReference type="InterPro" id="IPR019239">
    <property type="entry name" value="VapB_antitoxin"/>
</dbReference>